<dbReference type="PANTHER" id="PTHR30474:SF1">
    <property type="entry name" value="PEPTIDOGLYCAN GLYCOSYLTRANSFERASE MRDB"/>
    <property type="match status" value="1"/>
</dbReference>
<keyword evidence="8" id="KW-1185">Reference proteome</keyword>
<keyword evidence="4 6" id="KW-1133">Transmembrane helix</keyword>
<gene>
    <name evidence="7" type="ORF">HMPREF0202_00005</name>
</gene>
<reference evidence="7 8" key="1">
    <citation type="submission" date="2013-08" db="EMBL/GenBank/DDBJ databases">
        <authorList>
            <person name="Weinstock G."/>
            <person name="Sodergren E."/>
            <person name="Wylie T."/>
            <person name="Fulton L."/>
            <person name="Fulton R."/>
            <person name="Fronick C."/>
            <person name="O'Laughlin M."/>
            <person name="Godfrey J."/>
            <person name="Miner T."/>
            <person name="Herter B."/>
            <person name="Appelbaum E."/>
            <person name="Cordes M."/>
            <person name="Lek S."/>
            <person name="Wollam A."/>
            <person name="Pepin K.H."/>
            <person name="Palsikar V.B."/>
            <person name="Mitreva M."/>
            <person name="Wilson R.K."/>
        </authorList>
    </citation>
    <scope>NUCLEOTIDE SEQUENCE [LARGE SCALE GENOMIC DNA]</scope>
    <source>
        <strain evidence="7 8">ATCC BAA-474</strain>
    </source>
</reference>
<dbReference type="GO" id="GO:0051301">
    <property type="term" value="P:cell division"/>
    <property type="evidence" value="ECO:0007669"/>
    <property type="project" value="InterPro"/>
</dbReference>
<feature type="transmembrane region" description="Helical" evidence="6">
    <location>
        <begin position="172"/>
        <end position="190"/>
    </location>
</feature>
<comment type="caution">
    <text evidence="7">The sequence shown here is derived from an EMBL/GenBank/DDBJ whole genome shotgun (WGS) entry which is preliminary data.</text>
</comment>
<dbReference type="GO" id="GO:0008360">
    <property type="term" value="P:regulation of cell shape"/>
    <property type="evidence" value="ECO:0007669"/>
    <property type="project" value="UniProtKB-KW"/>
</dbReference>
<proteinExistence type="predicted"/>
<accession>U7VE65</accession>
<keyword evidence="5 6" id="KW-0472">Membrane</keyword>
<feature type="transmembrane region" description="Helical" evidence="6">
    <location>
        <begin position="32"/>
        <end position="55"/>
    </location>
</feature>
<evidence type="ECO:0000256" key="4">
    <source>
        <dbReference type="ARBA" id="ARBA00022989"/>
    </source>
</evidence>
<dbReference type="eggNOG" id="COG0772">
    <property type="taxonomic scope" value="Bacteria"/>
</dbReference>
<dbReference type="STRING" id="1319815.HMPREF0202_00005"/>
<protein>
    <submittedName>
        <fullName evidence="7">Cell cycle protein, FtsW/RodA/SpoVE family</fullName>
    </submittedName>
</protein>
<dbReference type="AlphaFoldDB" id="U7VE65"/>
<dbReference type="GO" id="GO:0032153">
    <property type="term" value="C:cell division site"/>
    <property type="evidence" value="ECO:0007669"/>
    <property type="project" value="TreeGrafter"/>
</dbReference>
<dbReference type="RefSeq" id="WP_023049556.1">
    <property type="nucleotide sequence ID" value="NZ_CP173065.2"/>
</dbReference>
<dbReference type="InterPro" id="IPR001182">
    <property type="entry name" value="FtsW/RodA"/>
</dbReference>
<feature type="transmembrane region" description="Helical" evidence="6">
    <location>
        <begin position="99"/>
        <end position="117"/>
    </location>
</feature>
<dbReference type="HOGENOM" id="CLU_029243_1_2_0"/>
<sequence length="405" mass="45480">MENTTGQFFQENLKNQQQKIKNKMIRLRQRRFSLFFIIVILMVLSSINMVSAAFYMKPENIKKHFVYILIFFIIYLFIGNAGKIKKLKLTYKILSNRKVNGFIFLTSIFILLGMYIGGKMNLPFIPKINGAYGWINLGPVSIQPAEILKCAFVINMANCLARAEDNDLSESVTIINALIYLGVYGVLILAQKDMGTAIHYLAIWLFMIFMSKLKDKWILRVSCLGGVLGIGGLAAVYKYASEEGASYKIMRIKSYIDGLFFGNYSDDYGYQVKQSVYAFGSGGLFGKGYANGVQKYSYLPEIHTDFIMATFGEEFGIMGMFVVVGLFFALYHFIMVTGRECKNYFGKYLALGMGAQIITQVIINIFVAVGLLPVFGLPMPFFSYGGSAMVTMGIALGLIHNMNVE</sequence>
<keyword evidence="2 6" id="KW-0812">Transmembrane</keyword>
<evidence type="ECO:0000256" key="2">
    <source>
        <dbReference type="ARBA" id="ARBA00022692"/>
    </source>
</evidence>
<dbReference type="Pfam" id="PF01098">
    <property type="entry name" value="FTSW_RODA_SPOVE"/>
    <property type="match status" value="1"/>
</dbReference>
<feature type="transmembrane region" description="Helical" evidence="6">
    <location>
        <begin position="348"/>
        <end position="375"/>
    </location>
</feature>
<dbReference type="EMBL" id="AXZF01000002">
    <property type="protein sequence ID" value="ERT70012.1"/>
    <property type="molecule type" value="Genomic_DNA"/>
</dbReference>
<evidence type="ECO:0000256" key="3">
    <source>
        <dbReference type="ARBA" id="ARBA00022960"/>
    </source>
</evidence>
<dbReference type="GO" id="GO:0015648">
    <property type="term" value="F:lipid-linked peptidoglycan transporter activity"/>
    <property type="evidence" value="ECO:0007669"/>
    <property type="project" value="TreeGrafter"/>
</dbReference>
<feature type="transmembrane region" description="Helical" evidence="6">
    <location>
        <begin position="61"/>
        <end position="78"/>
    </location>
</feature>
<keyword evidence="3" id="KW-0133">Cell shape</keyword>
<dbReference type="PROSITE" id="PS00428">
    <property type="entry name" value="FTSW_RODA_SPOVE"/>
    <property type="match status" value="1"/>
</dbReference>
<dbReference type="InterPro" id="IPR018365">
    <property type="entry name" value="Cell_cycle_FtsW-rel_CS"/>
</dbReference>
<feature type="transmembrane region" description="Helical" evidence="6">
    <location>
        <begin position="381"/>
        <end position="399"/>
    </location>
</feature>
<dbReference type="GO" id="GO:0005886">
    <property type="term" value="C:plasma membrane"/>
    <property type="evidence" value="ECO:0007669"/>
    <property type="project" value="TreeGrafter"/>
</dbReference>
<name>U7VE65_9FUSO</name>
<dbReference type="Proteomes" id="UP000017081">
    <property type="component" value="Unassembled WGS sequence"/>
</dbReference>
<evidence type="ECO:0000256" key="1">
    <source>
        <dbReference type="ARBA" id="ARBA00004141"/>
    </source>
</evidence>
<evidence type="ECO:0000313" key="7">
    <source>
        <dbReference type="EMBL" id="ERT70012.1"/>
    </source>
</evidence>
<evidence type="ECO:0000256" key="6">
    <source>
        <dbReference type="SAM" id="Phobius"/>
    </source>
</evidence>
<feature type="transmembrane region" description="Helical" evidence="6">
    <location>
        <begin position="315"/>
        <end position="336"/>
    </location>
</feature>
<evidence type="ECO:0000256" key="5">
    <source>
        <dbReference type="ARBA" id="ARBA00023136"/>
    </source>
</evidence>
<dbReference type="PANTHER" id="PTHR30474">
    <property type="entry name" value="CELL CYCLE PROTEIN"/>
    <property type="match status" value="1"/>
</dbReference>
<organism evidence="7 8">
    <name type="scientific">Cetobacterium somerae ATCC BAA-474</name>
    <dbReference type="NCBI Taxonomy" id="1319815"/>
    <lineage>
        <taxon>Bacteria</taxon>
        <taxon>Fusobacteriati</taxon>
        <taxon>Fusobacteriota</taxon>
        <taxon>Fusobacteriia</taxon>
        <taxon>Fusobacteriales</taxon>
        <taxon>Fusobacteriaceae</taxon>
        <taxon>Cetobacterium</taxon>
    </lineage>
</organism>
<dbReference type="PATRIC" id="fig|1319815.3.peg.4"/>
<comment type="subcellular location">
    <subcellularLocation>
        <location evidence="1">Membrane</location>
        <topology evidence="1">Multi-pass membrane protein</topology>
    </subcellularLocation>
</comment>
<evidence type="ECO:0000313" key="8">
    <source>
        <dbReference type="Proteomes" id="UP000017081"/>
    </source>
</evidence>
<feature type="transmembrane region" description="Helical" evidence="6">
    <location>
        <begin position="217"/>
        <end position="237"/>
    </location>
</feature>